<keyword evidence="2" id="KW-1185">Reference proteome</keyword>
<protein>
    <submittedName>
        <fullName evidence="1">Uncharacterized protein</fullName>
    </submittedName>
</protein>
<sequence>MNSVKSAVQEDEYRLSRSTRFRHMIDNKLAPFIPYPEDEKFPHDRYLSYFQGFQWTEDQRDPDDEVIQYETVRRLHMEYRFSAETIDDTLGDSHRRLRLSDESGLLWDSSQRSVVLCSDNPLTLCRDLPEVIWEDGNPFSSKPPLPLHFGQEFPAPNDIFSHINHGLKKFCPNLNCIMHNCQIHTLIRREPRVTSDELREEPGEPCGTECFRLMDPDDMEDQDMSMHNLDFLHGVLELDPDMLPCNLAVICKLPCRQISLYRRDLVDDSELFTPVPPRRMTLKKRKKRLTGRKRKRLIISHEKDKQCV</sequence>
<accession>A0AAD6U9F7</accession>
<gene>
    <name evidence="1" type="ORF">B0H15DRAFT_258042</name>
</gene>
<proteinExistence type="predicted"/>
<evidence type="ECO:0000313" key="2">
    <source>
        <dbReference type="Proteomes" id="UP001222325"/>
    </source>
</evidence>
<reference evidence="1" key="1">
    <citation type="submission" date="2023-03" db="EMBL/GenBank/DDBJ databases">
        <title>Massive genome expansion in bonnet fungi (Mycena s.s.) driven by repeated elements and novel gene families across ecological guilds.</title>
        <authorList>
            <consortium name="Lawrence Berkeley National Laboratory"/>
            <person name="Harder C.B."/>
            <person name="Miyauchi S."/>
            <person name="Viragh M."/>
            <person name="Kuo A."/>
            <person name="Thoen E."/>
            <person name="Andreopoulos B."/>
            <person name="Lu D."/>
            <person name="Skrede I."/>
            <person name="Drula E."/>
            <person name="Henrissat B."/>
            <person name="Morin E."/>
            <person name="Kohler A."/>
            <person name="Barry K."/>
            <person name="LaButti K."/>
            <person name="Morin E."/>
            <person name="Salamov A."/>
            <person name="Lipzen A."/>
            <person name="Mereny Z."/>
            <person name="Hegedus B."/>
            <person name="Baldrian P."/>
            <person name="Stursova M."/>
            <person name="Weitz H."/>
            <person name="Taylor A."/>
            <person name="Grigoriev I.V."/>
            <person name="Nagy L.G."/>
            <person name="Martin F."/>
            <person name="Kauserud H."/>
        </authorList>
    </citation>
    <scope>NUCLEOTIDE SEQUENCE</scope>
    <source>
        <strain evidence="1">CBHHK173m</strain>
    </source>
</reference>
<dbReference type="EMBL" id="JARJCN010000022">
    <property type="protein sequence ID" value="KAJ7090296.1"/>
    <property type="molecule type" value="Genomic_DNA"/>
</dbReference>
<dbReference type="AlphaFoldDB" id="A0AAD6U9F7"/>
<comment type="caution">
    <text evidence="1">The sequence shown here is derived from an EMBL/GenBank/DDBJ whole genome shotgun (WGS) entry which is preliminary data.</text>
</comment>
<dbReference type="Proteomes" id="UP001222325">
    <property type="component" value="Unassembled WGS sequence"/>
</dbReference>
<evidence type="ECO:0000313" key="1">
    <source>
        <dbReference type="EMBL" id="KAJ7090296.1"/>
    </source>
</evidence>
<name>A0AAD6U9F7_9AGAR</name>
<organism evidence="1 2">
    <name type="scientific">Mycena belliarum</name>
    <dbReference type="NCBI Taxonomy" id="1033014"/>
    <lineage>
        <taxon>Eukaryota</taxon>
        <taxon>Fungi</taxon>
        <taxon>Dikarya</taxon>
        <taxon>Basidiomycota</taxon>
        <taxon>Agaricomycotina</taxon>
        <taxon>Agaricomycetes</taxon>
        <taxon>Agaricomycetidae</taxon>
        <taxon>Agaricales</taxon>
        <taxon>Marasmiineae</taxon>
        <taxon>Mycenaceae</taxon>
        <taxon>Mycena</taxon>
    </lineage>
</organism>